<gene>
    <name evidence="1" type="ordered locus">Halhy_4366</name>
</gene>
<dbReference type="RefSeq" id="WP_013766748.1">
    <property type="nucleotide sequence ID" value="NC_015510.1"/>
</dbReference>
<reference key="2">
    <citation type="submission" date="2011-04" db="EMBL/GenBank/DDBJ databases">
        <title>Complete sequence of chromosome of Haliscomenobacter hydrossis DSM 1100.</title>
        <authorList>
            <consortium name="US DOE Joint Genome Institute (JGI-PGF)"/>
            <person name="Lucas S."/>
            <person name="Han J."/>
            <person name="Lapidus A."/>
            <person name="Bruce D."/>
            <person name="Goodwin L."/>
            <person name="Pitluck S."/>
            <person name="Peters L."/>
            <person name="Kyrpides N."/>
            <person name="Mavromatis K."/>
            <person name="Ivanova N."/>
            <person name="Ovchinnikova G."/>
            <person name="Pagani I."/>
            <person name="Daligault H."/>
            <person name="Detter J.C."/>
            <person name="Han C."/>
            <person name="Land M."/>
            <person name="Hauser L."/>
            <person name="Markowitz V."/>
            <person name="Cheng J.-F."/>
            <person name="Hugenholtz P."/>
            <person name="Woyke T."/>
            <person name="Wu D."/>
            <person name="Verbarg S."/>
            <person name="Frueling A."/>
            <person name="Brambilla E."/>
            <person name="Klenk H.-P."/>
            <person name="Eisen J.A."/>
        </authorList>
    </citation>
    <scope>NUCLEOTIDE SEQUENCE</scope>
    <source>
        <strain>DSM 1100</strain>
    </source>
</reference>
<keyword evidence="2" id="KW-1185">Reference proteome</keyword>
<dbReference type="KEGG" id="hhy:Halhy_4366"/>
<dbReference type="HOGENOM" id="CLU_787014_0_0_10"/>
<evidence type="ECO:0000313" key="2">
    <source>
        <dbReference type="Proteomes" id="UP000008461"/>
    </source>
</evidence>
<name>F4KPW0_HALH1</name>
<organism evidence="1 2">
    <name type="scientific">Haliscomenobacter hydrossis (strain ATCC 27775 / DSM 1100 / LMG 10767 / O)</name>
    <dbReference type="NCBI Taxonomy" id="760192"/>
    <lineage>
        <taxon>Bacteria</taxon>
        <taxon>Pseudomonadati</taxon>
        <taxon>Bacteroidota</taxon>
        <taxon>Saprospiria</taxon>
        <taxon>Saprospirales</taxon>
        <taxon>Haliscomenobacteraceae</taxon>
        <taxon>Haliscomenobacter</taxon>
    </lineage>
</organism>
<dbReference type="AlphaFoldDB" id="F4KPW0"/>
<protein>
    <submittedName>
        <fullName evidence="1">Uncharacterized protein</fullName>
    </submittedName>
</protein>
<proteinExistence type="predicted"/>
<dbReference type="EMBL" id="CP002691">
    <property type="protein sequence ID" value="AEE52210.1"/>
    <property type="molecule type" value="Genomic_DNA"/>
</dbReference>
<dbReference type="STRING" id="760192.Halhy_4366"/>
<dbReference type="Proteomes" id="UP000008461">
    <property type="component" value="Chromosome"/>
</dbReference>
<dbReference type="OrthoDB" id="830908at2"/>
<sequence length="352" mass="40289">MKIKVILVFVCCFLTCGWLFSQSIYIPPKFKGPIFFDLSGRPLISQEEARVYRIFRVAGNEGKQTKLSRIDVDEEGNITNFKNPEQGLYFYFEDHFISGEIKTQGHFWVTQEHQDKKVGLASWKVHLKGECRWYHINGQLSQHGVYDGAEWYGMQKEYDQAGKLIKSVPGKLLSQYDYSFEKNVLQRKTFSYGDDEQKSILPLPQTRPVATDELLDVKPIDIAAKMSSMPRFTIKNYRPYLGMYQGKTINSSLKKSANTTLEILEFIEKEGKIILELYAFGGFEAQAKFTGSVNDNVIFARGDWIIGGEKVGIITIATFLQKEEGQMEGFFSLRPFEGEGQIQSCSFILSRE</sequence>
<evidence type="ECO:0000313" key="1">
    <source>
        <dbReference type="EMBL" id="AEE52210.1"/>
    </source>
</evidence>
<reference evidence="1 2" key="1">
    <citation type="journal article" date="2011" name="Stand. Genomic Sci.">
        <title>Complete genome sequence of Haliscomenobacter hydrossis type strain (O).</title>
        <authorList>
            <consortium name="US DOE Joint Genome Institute (JGI-PGF)"/>
            <person name="Daligault H."/>
            <person name="Lapidus A."/>
            <person name="Zeytun A."/>
            <person name="Nolan M."/>
            <person name="Lucas S."/>
            <person name="Del Rio T.G."/>
            <person name="Tice H."/>
            <person name="Cheng J.F."/>
            <person name="Tapia R."/>
            <person name="Han C."/>
            <person name="Goodwin L."/>
            <person name="Pitluck S."/>
            <person name="Liolios K."/>
            <person name="Pagani I."/>
            <person name="Ivanova N."/>
            <person name="Huntemann M."/>
            <person name="Mavromatis K."/>
            <person name="Mikhailova N."/>
            <person name="Pati A."/>
            <person name="Chen A."/>
            <person name="Palaniappan K."/>
            <person name="Land M."/>
            <person name="Hauser L."/>
            <person name="Brambilla E.M."/>
            <person name="Rohde M."/>
            <person name="Verbarg S."/>
            <person name="Goker M."/>
            <person name="Bristow J."/>
            <person name="Eisen J.A."/>
            <person name="Markowitz V."/>
            <person name="Hugenholtz P."/>
            <person name="Kyrpides N.C."/>
            <person name="Klenk H.P."/>
            <person name="Woyke T."/>
        </authorList>
    </citation>
    <scope>NUCLEOTIDE SEQUENCE [LARGE SCALE GENOMIC DNA]</scope>
    <source>
        <strain evidence="2">ATCC 27775 / DSM 1100 / LMG 10767 / O</strain>
    </source>
</reference>
<accession>F4KPW0</accession>